<evidence type="ECO:0000256" key="8">
    <source>
        <dbReference type="SAM" id="Phobius"/>
    </source>
</evidence>
<evidence type="ECO:0000256" key="4">
    <source>
        <dbReference type="ARBA" id="ARBA00022692"/>
    </source>
</evidence>
<dbReference type="PANTHER" id="PTHR13285:SF18">
    <property type="entry name" value="PROTEIN-CYSTEINE N-PALMITOYLTRANSFERASE RASP"/>
    <property type="match status" value="1"/>
</dbReference>
<feature type="transmembrane region" description="Helical" evidence="8">
    <location>
        <begin position="34"/>
        <end position="63"/>
    </location>
</feature>
<keyword evidence="5 8" id="KW-1133">Transmembrane helix</keyword>
<dbReference type="Pfam" id="PF03062">
    <property type="entry name" value="MBOAT"/>
    <property type="match status" value="1"/>
</dbReference>
<dbReference type="InterPro" id="IPR051085">
    <property type="entry name" value="MB_O-acyltransferase"/>
</dbReference>
<keyword evidence="10" id="KW-1185">Reference proteome</keyword>
<dbReference type="OrthoDB" id="9805788at2"/>
<evidence type="ECO:0000256" key="2">
    <source>
        <dbReference type="ARBA" id="ARBA00010323"/>
    </source>
</evidence>
<feature type="transmembrane region" description="Helical" evidence="8">
    <location>
        <begin position="309"/>
        <end position="330"/>
    </location>
</feature>
<reference evidence="9 10" key="1">
    <citation type="submission" date="2016-11" db="EMBL/GenBank/DDBJ databases">
        <authorList>
            <person name="Jaros S."/>
            <person name="Januszkiewicz K."/>
            <person name="Wedrychowicz H."/>
        </authorList>
    </citation>
    <scope>NUCLEOTIDE SEQUENCE [LARGE SCALE GENOMIC DNA]</scope>
    <source>
        <strain evidence="9 10">DSM 14214</strain>
    </source>
</reference>
<feature type="transmembrane region" description="Helical" evidence="8">
    <location>
        <begin position="350"/>
        <end position="369"/>
    </location>
</feature>
<feature type="transmembrane region" description="Helical" evidence="8">
    <location>
        <begin position="435"/>
        <end position="455"/>
    </location>
</feature>
<dbReference type="RefSeq" id="WP_072853311.1">
    <property type="nucleotide sequence ID" value="NZ_FRAH01000083.1"/>
</dbReference>
<keyword evidence="4 8" id="KW-0812">Transmembrane</keyword>
<keyword evidence="6 7" id="KW-0472">Membrane</keyword>
<gene>
    <name evidence="9" type="ORF">SAMN02745138_03130</name>
</gene>
<evidence type="ECO:0000256" key="5">
    <source>
        <dbReference type="ARBA" id="ARBA00022989"/>
    </source>
</evidence>
<evidence type="ECO:0000256" key="6">
    <source>
        <dbReference type="ARBA" id="ARBA00023136"/>
    </source>
</evidence>
<keyword evidence="7" id="KW-0012">Acyltransferase</keyword>
<accession>A0A1M6Z341</accession>
<dbReference type="PIRSF" id="PIRSF500217">
    <property type="entry name" value="AlgI"/>
    <property type="match status" value="1"/>
</dbReference>
<dbReference type="PIRSF" id="PIRSF016636">
    <property type="entry name" value="AlgI_DltB"/>
    <property type="match status" value="1"/>
</dbReference>
<feature type="transmembrane region" description="Helical" evidence="8">
    <location>
        <begin position="403"/>
        <end position="423"/>
    </location>
</feature>
<keyword evidence="7 9" id="KW-0808">Transferase</keyword>
<dbReference type="GO" id="GO:0005886">
    <property type="term" value="C:plasma membrane"/>
    <property type="evidence" value="ECO:0007669"/>
    <property type="project" value="UniProtKB-SubCell"/>
</dbReference>
<feature type="transmembrane region" description="Helical" evidence="8">
    <location>
        <begin position="115"/>
        <end position="133"/>
    </location>
</feature>
<dbReference type="GO" id="GO:0016746">
    <property type="term" value="F:acyltransferase activity"/>
    <property type="evidence" value="ECO:0007669"/>
    <property type="project" value="UniProtKB-KW"/>
</dbReference>
<evidence type="ECO:0000313" key="10">
    <source>
        <dbReference type="Proteomes" id="UP000183975"/>
    </source>
</evidence>
<keyword evidence="3 7" id="KW-1003">Cell membrane</keyword>
<evidence type="ECO:0000256" key="1">
    <source>
        <dbReference type="ARBA" id="ARBA00004651"/>
    </source>
</evidence>
<dbReference type="InterPro" id="IPR004299">
    <property type="entry name" value="MBOAT_fam"/>
</dbReference>
<dbReference type="InterPro" id="IPR024194">
    <property type="entry name" value="Ac/AlaTfrase_AlgI/DltB"/>
</dbReference>
<dbReference type="GO" id="GO:0042121">
    <property type="term" value="P:alginic acid biosynthetic process"/>
    <property type="evidence" value="ECO:0007669"/>
    <property type="project" value="InterPro"/>
</dbReference>
<feature type="transmembrane region" description="Helical" evidence="8">
    <location>
        <begin position="75"/>
        <end position="95"/>
    </location>
</feature>
<name>A0A1M6Z341_9FIRM</name>
<comment type="similarity">
    <text evidence="2 7">Belongs to the membrane-bound acyltransferase family.</text>
</comment>
<dbReference type="InterPro" id="IPR028362">
    <property type="entry name" value="AlgI"/>
</dbReference>
<proteinExistence type="inferred from homology"/>
<evidence type="ECO:0000313" key="9">
    <source>
        <dbReference type="EMBL" id="SHL24709.1"/>
    </source>
</evidence>
<evidence type="ECO:0000256" key="3">
    <source>
        <dbReference type="ARBA" id="ARBA00022475"/>
    </source>
</evidence>
<organism evidence="9 10">
    <name type="scientific">Anaerotignum lactatifermentans DSM 14214</name>
    <dbReference type="NCBI Taxonomy" id="1121323"/>
    <lineage>
        <taxon>Bacteria</taxon>
        <taxon>Bacillati</taxon>
        <taxon>Bacillota</taxon>
        <taxon>Clostridia</taxon>
        <taxon>Lachnospirales</taxon>
        <taxon>Anaerotignaceae</taxon>
        <taxon>Anaerotignum</taxon>
    </lineage>
</organism>
<dbReference type="Proteomes" id="UP000183975">
    <property type="component" value="Unassembled WGS sequence"/>
</dbReference>
<protein>
    <submittedName>
        <fullName evidence="9">Alginate O-acetyltransferase complex protein AlgI</fullName>
    </submittedName>
</protein>
<feature type="transmembrane region" description="Helical" evidence="8">
    <location>
        <begin position="211"/>
        <end position="234"/>
    </location>
</feature>
<dbReference type="EMBL" id="FRAH01000083">
    <property type="protein sequence ID" value="SHL24709.1"/>
    <property type="molecule type" value="Genomic_DNA"/>
</dbReference>
<evidence type="ECO:0000256" key="7">
    <source>
        <dbReference type="PIRNR" id="PIRNR016636"/>
    </source>
</evidence>
<sequence>MVFSSLTFLCIFLPVVLALYYLLPTLRIRNVLLIIVSLLFYAYGEPVYVLLMIASIIINYIFGRLLGTENKKKRQWILAIAVIINIGLLVVFKYLDMMVQTVNQLCGSEIPLAGLALPIGISFFTFQALSYVIDVYRREVEPQKNLWNVMLYISFFPQLIAGPIVKYHDIQEQIDNRNTDVKEIAEGLRRFIIGLSKKVLISNTMAVTADALFAAGAGELNILSAWIAAIAYMLQIYFDFSGYSDMAIGLGHMFGFRFLENFRYPYISSNIQEFWRRWHISLSTWFKEYLYIPLGGNRKGKARTCLNKMIVFFSTGLWHGANWTFVFWGLWHGVFLLFEQVCPVKKLPKVLAHIYALLVVCVGFVMFRADTFGQGMFMIGTMFSGWEFSSVQMAVVWEQLTPIFLVTLVVAVFGSAPLIPKAAEACLARENLRKPAVYFSYIASFVLLILCMLSLSSGTYNPFIYFRF</sequence>
<dbReference type="PANTHER" id="PTHR13285">
    <property type="entry name" value="ACYLTRANSFERASE"/>
    <property type="match status" value="1"/>
</dbReference>
<comment type="subcellular location">
    <subcellularLocation>
        <location evidence="1">Cell membrane</location>
        <topology evidence="1">Multi-pass membrane protein</topology>
    </subcellularLocation>
</comment>
<dbReference type="AlphaFoldDB" id="A0A1M6Z341"/>